<keyword evidence="3" id="KW-0472">Membrane</keyword>
<dbReference type="Gene3D" id="1.10.225.10">
    <property type="entry name" value="Saposin-like"/>
    <property type="match status" value="2"/>
</dbReference>
<dbReference type="PRINTS" id="PR01797">
    <property type="entry name" value="SAPOSIN"/>
</dbReference>
<dbReference type="InterPro" id="IPR008139">
    <property type="entry name" value="SaposinB_dom"/>
</dbReference>
<protein>
    <recommendedName>
        <fullName evidence="4">Saposin B-type domain-containing protein</fullName>
    </recommendedName>
</protein>
<name>A0A401QC04_SCYTO</name>
<organism evidence="5 6">
    <name type="scientific">Scyliorhinus torazame</name>
    <name type="common">Cloudy catshark</name>
    <name type="synonym">Catulus torazame</name>
    <dbReference type="NCBI Taxonomy" id="75743"/>
    <lineage>
        <taxon>Eukaryota</taxon>
        <taxon>Metazoa</taxon>
        <taxon>Chordata</taxon>
        <taxon>Craniata</taxon>
        <taxon>Vertebrata</taxon>
        <taxon>Chondrichthyes</taxon>
        <taxon>Elasmobranchii</taxon>
        <taxon>Galeomorphii</taxon>
        <taxon>Galeoidea</taxon>
        <taxon>Carcharhiniformes</taxon>
        <taxon>Scyliorhinidae</taxon>
        <taxon>Scyliorhinus</taxon>
    </lineage>
</organism>
<sequence length="139" mass="15692">MIINAMEKVCSILPATVKCECRDFVEQYGQAVVELLAQELDAAFVCTAIGLCKKTEHVAIEKVKPKQLKAGPFCEVCQLMVGYLDRLLQKNATEKEIEAPLNRVCDLVPDRMREKCDQLVHQYISVCLCGYFSVSVWVF</sequence>
<dbReference type="GO" id="GO:0005764">
    <property type="term" value="C:lysosome"/>
    <property type="evidence" value="ECO:0007669"/>
    <property type="project" value="InterPro"/>
</dbReference>
<accession>A0A401QC04</accession>
<dbReference type="GO" id="GO:0006665">
    <property type="term" value="P:sphingolipid metabolic process"/>
    <property type="evidence" value="ECO:0007669"/>
    <property type="project" value="InterPro"/>
</dbReference>
<evidence type="ECO:0000313" key="6">
    <source>
        <dbReference type="Proteomes" id="UP000288216"/>
    </source>
</evidence>
<evidence type="ECO:0000256" key="1">
    <source>
        <dbReference type="ARBA" id="ARBA00023157"/>
    </source>
</evidence>
<dbReference type="OrthoDB" id="69496at2759"/>
<dbReference type="GO" id="GO:0016020">
    <property type="term" value="C:membrane"/>
    <property type="evidence" value="ECO:0007669"/>
    <property type="project" value="GOC"/>
</dbReference>
<dbReference type="EMBL" id="BFAA01035249">
    <property type="protein sequence ID" value="GCB82918.1"/>
    <property type="molecule type" value="Genomic_DNA"/>
</dbReference>
<dbReference type="PANTHER" id="PTHR11480:SF3">
    <property type="entry name" value="BCDNA.GH08312"/>
    <property type="match status" value="1"/>
</dbReference>
<feature type="transmembrane region" description="Helical" evidence="3">
    <location>
        <begin position="119"/>
        <end position="138"/>
    </location>
</feature>
<dbReference type="InterPro" id="IPR008373">
    <property type="entry name" value="Saposin"/>
</dbReference>
<dbReference type="InterPro" id="IPR007856">
    <property type="entry name" value="SapB_1"/>
</dbReference>
<gene>
    <name evidence="5" type="ORF">scyTo_0023884</name>
</gene>
<dbReference type="InterPro" id="IPR051428">
    <property type="entry name" value="Sphingo_Act-Surfact_Prot"/>
</dbReference>
<evidence type="ECO:0000256" key="3">
    <source>
        <dbReference type="SAM" id="Phobius"/>
    </source>
</evidence>
<evidence type="ECO:0000256" key="2">
    <source>
        <dbReference type="ARBA" id="ARBA00023180"/>
    </source>
</evidence>
<keyword evidence="1" id="KW-1015">Disulfide bond</keyword>
<dbReference type="AlphaFoldDB" id="A0A401QC04"/>
<evidence type="ECO:0000313" key="5">
    <source>
        <dbReference type="EMBL" id="GCB82918.1"/>
    </source>
</evidence>
<proteinExistence type="predicted"/>
<dbReference type="Pfam" id="PF03489">
    <property type="entry name" value="SapB_2"/>
    <property type="match status" value="1"/>
</dbReference>
<dbReference type="SUPFAM" id="SSF47862">
    <property type="entry name" value="Saposin"/>
    <property type="match status" value="1"/>
</dbReference>
<keyword evidence="3" id="KW-0812">Transmembrane</keyword>
<keyword evidence="6" id="KW-1185">Reference proteome</keyword>
<evidence type="ECO:0000259" key="4">
    <source>
        <dbReference type="PROSITE" id="PS50015"/>
    </source>
</evidence>
<dbReference type="PANTHER" id="PTHR11480">
    <property type="entry name" value="SAPOSIN-RELATED"/>
    <property type="match status" value="1"/>
</dbReference>
<dbReference type="InterPro" id="IPR011001">
    <property type="entry name" value="Saposin-like"/>
</dbReference>
<dbReference type="Proteomes" id="UP000288216">
    <property type="component" value="Unassembled WGS sequence"/>
</dbReference>
<dbReference type="PROSITE" id="PS50015">
    <property type="entry name" value="SAP_B"/>
    <property type="match status" value="2"/>
</dbReference>
<feature type="domain" description="Saposin B-type" evidence="4">
    <location>
        <begin position="1"/>
        <end position="56"/>
    </location>
</feature>
<keyword evidence="3" id="KW-1133">Transmembrane helix</keyword>
<dbReference type="OMA" id="IWEEIPK"/>
<reference evidence="5 6" key="1">
    <citation type="journal article" date="2018" name="Nat. Ecol. Evol.">
        <title>Shark genomes provide insights into elasmobranch evolution and the origin of vertebrates.</title>
        <authorList>
            <person name="Hara Y"/>
            <person name="Yamaguchi K"/>
            <person name="Onimaru K"/>
            <person name="Kadota M"/>
            <person name="Koyanagi M"/>
            <person name="Keeley SD"/>
            <person name="Tatsumi K"/>
            <person name="Tanaka K"/>
            <person name="Motone F"/>
            <person name="Kageyama Y"/>
            <person name="Nozu R"/>
            <person name="Adachi N"/>
            <person name="Nishimura O"/>
            <person name="Nakagawa R"/>
            <person name="Tanegashima C"/>
            <person name="Kiyatake I"/>
            <person name="Matsumoto R"/>
            <person name="Murakumo K"/>
            <person name="Nishida K"/>
            <person name="Terakita A"/>
            <person name="Kuratani S"/>
            <person name="Sato K"/>
            <person name="Hyodo S Kuraku.S."/>
        </authorList>
    </citation>
    <scope>NUCLEOTIDE SEQUENCE [LARGE SCALE GENOMIC DNA]</scope>
</reference>
<dbReference type="STRING" id="75743.A0A401QC04"/>
<comment type="caution">
    <text evidence="5">The sequence shown here is derived from an EMBL/GenBank/DDBJ whole genome shotgun (WGS) entry which is preliminary data.</text>
</comment>
<dbReference type="InterPro" id="IPR008138">
    <property type="entry name" value="SapB_2"/>
</dbReference>
<keyword evidence="2" id="KW-0325">Glycoprotein</keyword>
<dbReference type="SMART" id="SM00741">
    <property type="entry name" value="SapB"/>
    <property type="match status" value="2"/>
</dbReference>
<feature type="domain" description="Saposin B-type" evidence="4">
    <location>
        <begin position="70"/>
        <end position="123"/>
    </location>
</feature>
<dbReference type="Pfam" id="PF05184">
    <property type="entry name" value="SapB_1"/>
    <property type="match status" value="1"/>
</dbReference>